<keyword evidence="4" id="KW-1185">Reference proteome</keyword>
<dbReference type="PANTHER" id="PTHR36442">
    <property type="entry name" value="CYCLIC-DI-AMP PHOSPHODIESTERASE PGPH"/>
    <property type="match status" value="1"/>
</dbReference>
<keyword evidence="1" id="KW-0472">Membrane</keyword>
<keyword evidence="1" id="KW-0812">Transmembrane</keyword>
<dbReference type="InterPro" id="IPR006674">
    <property type="entry name" value="HD_domain"/>
</dbReference>
<feature type="transmembrane region" description="Helical" evidence="1">
    <location>
        <begin position="471"/>
        <end position="492"/>
    </location>
</feature>
<organism evidence="3 4">
    <name type="scientific">Botrimarina mediterranea</name>
    <dbReference type="NCBI Taxonomy" id="2528022"/>
    <lineage>
        <taxon>Bacteria</taxon>
        <taxon>Pseudomonadati</taxon>
        <taxon>Planctomycetota</taxon>
        <taxon>Planctomycetia</taxon>
        <taxon>Pirellulales</taxon>
        <taxon>Lacipirellulaceae</taxon>
        <taxon>Botrimarina</taxon>
    </lineage>
</organism>
<feature type="domain" description="HD/PDEase" evidence="2">
    <location>
        <begin position="521"/>
        <end position="682"/>
    </location>
</feature>
<dbReference type="SUPFAM" id="SSF109604">
    <property type="entry name" value="HD-domain/PDEase-like"/>
    <property type="match status" value="1"/>
</dbReference>
<dbReference type="InterPro" id="IPR011624">
    <property type="entry name" value="Metal-dep_PHydrolase_7TM_extra"/>
</dbReference>
<dbReference type="Pfam" id="PF01966">
    <property type="entry name" value="HD"/>
    <property type="match status" value="1"/>
</dbReference>
<dbReference type="InterPro" id="IPR003607">
    <property type="entry name" value="HD/PDEase_dom"/>
</dbReference>
<feature type="transmembrane region" description="Helical" evidence="1">
    <location>
        <begin position="345"/>
        <end position="366"/>
    </location>
</feature>
<dbReference type="EMBL" id="CP036349">
    <property type="protein sequence ID" value="QDV72024.1"/>
    <property type="molecule type" value="Genomic_DNA"/>
</dbReference>
<feature type="transmembrane region" description="Helical" evidence="1">
    <location>
        <begin position="317"/>
        <end position="333"/>
    </location>
</feature>
<feature type="transmembrane region" description="Helical" evidence="1">
    <location>
        <begin position="393"/>
        <end position="410"/>
    </location>
</feature>
<keyword evidence="1" id="KW-1133">Transmembrane helix</keyword>
<dbReference type="Pfam" id="PF07698">
    <property type="entry name" value="7TM-7TMR_HD"/>
    <property type="match status" value="1"/>
</dbReference>
<feature type="transmembrane region" description="Helical" evidence="1">
    <location>
        <begin position="439"/>
        <end position="459"/>
    </location>
</feature>
<dbReference type="KEGG" id="bmei:Spa11_01940"/>
<dbReference type="RefSeq" id="WP_197529646.1">
    <property type="nucleotide sequence ID" value="NZ_CP036349.1"/>
</dbReference>
<evidence type="ECO:0000313" key="4">
    <source>
        <dbReference type="Proteomes" id="UP000316426"/>
    </source>
</evidence>
<dbReference type="SMART" id="SM00471">
    <property type="entry name" value="HDc"/>
    <property type="match status" value="1"/>
</dbReference>
<evidence type="ECO:0000313" key="3">
    <source>
        <dbReference type="EMBL" id="QDV72024.1"/>
    </source>
</evidence>
<feature type="transmembrane region" description="Helical" evidence="1">
    <location>
        <begin position="21"/>
        <end position="42"/>
    </location>
</feature>
<reference evidence="3 4" key="1">
    <citation type="submission" date="2019-02" db="EMBL/GenBank/DDBJ databases">
        <title>Deep-cultivation of Planctomycetes and their phenomic and genomic characterization uncovers novel biology.</title>
        <authorList>
            <person name="Wiegand S."/>
            <person name="Jogler M."/>
            <person name="Boedeker C."/>
            <person name="Pinto D."/>
            <person name="Vollmers J."/>
            <person name="Rivas-Marin E."/>
            <person name="Kohn T."/>
            <person name="Peeters S.H."/>
            <person name="Heuer A."/>
            <person name="Rast P."/>
            <person name="Oberbeckmann S."/>
            <person name="Bunk B."/>
            <person name="Jeske O."/>
            <person name="Meyerdierks A."/>
            <person name="Storesund J.E."/>
            <person name="Kallscheuer N."/>
            <person name="Luecker S."/>
            <person name="Lage O.M."/>
            <person name="Pohl T."/>
            <person name="Merkel B.J."/>
            <person name="Hornburger P."/>
            <person name="Mueller R.-W."/>
            <person name="Bruemmer F."/>
            <person name="Labrenz M."/>
            <person name="Spormann A.M."/>
            <person name="Op den Camp H."/>
            <person name="Overmann J."/>
            <person name="Amann R."/>
            <person name="Jetten M.S.M."/>
            <person name="Mascher T."/>
            <person name="Medema M.H."/>
            <person name="Devos D.P."/>
            <person name="Kaster A.-K."/>
            <person name="Ovreas L."/>
            <person name="Rohde M."/>
            <person name="Galperin M.Y."/>
            <person name="Jogler C."/>
        </authorList>
    </citation>
    <scope>NUCLEOTIDE SEQUENCE [LARGE SCALE GENOMIC DNA]</scope>
    <source>
        <strain evidence="3 4">Spa11</strain>
    </source>
</reference>
<gene>
    <name evidence="3" type="primary">rny_1</name>
    <name evidence="3" type="ORF">Spa11_01940</name>
</gene>
<dbReference type="InterPro" id="IPR006675">
    <property type="entry name" value="HDIG_dom"/>
</dbReference>
<dbReference type="Gene3D" id="1.10.3210.10">
    <property type="entry name" value="Hypothetical protein af1432"/>
    <property type="match status" value="1"/>
</dbReference>
<accession>A0A518K2J8</accession>
<evidence type="ECO:0000256" key="1">
    <source>
        <dbReference type="SAM" id="Phobius"/>
    </source>
</evidence>
<dbReference type="Proteomes" id="UP000316426">
    <property type="component" value="Chromosome"/>
</dbReference>
<protein>
    <submittedName>
        <fullName evidence="3">Ribonuclease Y</fullName>
    </submittedName>
</protein>
<name>A0A518K2J8_9BACT</name>
<dbReference type="NCBIfam" id="TIGR00277">
    <property type="entry name" value="HDIG"/>
    <property type="match status" value="1"/>
</dbReference>
<dbReference type="InterPro" id="IPR052722">
    <property type="entry name" value="PgpH_phosphodiesterase"/>
</dbReference>
<dbReference type="AlphaFoldDB" id="A0A518K2J8"/>
<dbReference type="InterPro" id="IPR011621">
    <property type="entry name" value="Metal-dep_PHydrolase_7TM_intra"/>
</dbReference>
<proteinExistence type="predicted"/>
<dbReference type="Pfam" id="PF07697">
    <property type="entry name" value="7TMR-HDED"/>
    <property type="match status" value="1"/>
</dbReference>
<sequence>MVELPPGKFSTLLGQLRRGAVVLRLAIAAVTAALLVVLVRGWEPPRDFALGEIPSRDLTARVEFKQLDDRATRDARNRARRFAQAVYDNDPAPLAQLVAQVRNEVLQLASAESLEKVDQSLWSQYLPQLAEGTPAPTDEEKRTEFERFRTALATEEAREGFGLALEKAVQPLQDRGILDRAPTDANAEQIRVQRPGKESFPSVVPVRDALVDNVRNDLDQSLRRLMPNLEVARHVFARLRGNLPVTLKLNEADTRKESDDQAAQVEAVYRVFQPGDRLAEAGVPLEDAAMTLLELDYKEFLARQSVGDIVGRSLSTYWLYASMLALCGLGLYRSDRESVVELGRYATLLTAFLLASGAMFGVIYFAGPQWRLEMIPLLWLGMTIAVAYRHQSALLVLITTGFIAAIGFGWSVGESVIALAPGAASIILLDSVRHRSKLLLVGFWAGLVAIVTTLSVGAIEGQPLWSTMQLALATGLWPVIAGSLLTVSLPAVERVFNIQTDLSLIELGDPAKPLLQELVRRAPGTYNHSITVASIAEAAAEAIGARSLLVRVGAYYHDIGKMLKPGYFIENQGKGVNSHDALVPAMSTLVIIAHVKDGADLARQNRLPQCIVDFIEQHHGTTLVEYFYRQAQKKSLDQADDSKVDESRFRYPGPKPQTKEAAVLMLADAVESASRSLVEPTPARIESLVEELTRKRLDDGQFDECGVTLQELHTIGESLIKSLTAVYHGRVKYPDQVTA</sequence>
<evidence type="ECO:0000259" key="2">
    <source>
        <dbReference type="SMART" id="SM00471"/>
    </source>
</evidence>
<dbReference type="CDD" id="cd00077">
    <property type="entry name" value="HDc"/>
    <property type="match status" value="1"/>
</dbReference>
<dbReference type="PANTHER" id="PTHR36442:SF1">
    <property type="entry name" value="CYCLIC-DI-AMP PHOSPHODIESTERASE PGPH"/>
    <property type="match status" value="1"/>
</dbReference>